<feature type="region of interest" description="Disordered" evidence="1">
    <location>
        <begin position="1"/>
        <end position="93"/>
    </location>
</feature>
<feature type="compositionally biased region" description="Low complexity" evidence="1">
    <location>
        <begin position="68"/>
        <end position="93"/>
    </location>
</feature>
<proteinExistence type="predicted"/>
<evidence type="ECO:0000256" key="1">
    <source>
        <dbReference type="SAM" id="MobiDB-lite"/>
    </source>
</evidence>
<feature type="compositionally biased region" description="Low complexity" evidence="1">
    <location>
        <begin position="8"/>
        <end position="17"/>
    </location>
</feature>
<reference evidence="2" key="1">
    <citation type="submission" date="2020-02" db="EMBL/GenBank/DDBJ databases">
        <authorList>
            <person name="Meier V. D."/>
        </authorList>
    </citation>
    <scope>NUCLEOTIDE SEQUENCE</scope>
    <source>
        <strain evidence="2">AVDCRST_MAG30</strain>
    </source>
</reference>
<feature type="compositionally biased region" description="Low complexity" evidence="1">
    <location>
        <begin position="36"/>
        <end position="52"/>
    </location>
</feature>
<organism evidence="2">
    <name type="scientific">uncultured Solirubrobacteraceae bacterium</name>
    <dbReference type="NCBI Taxonomy" id="1162706"/>
    <lineage>
        <taxon>Bacteria</taxon>
        <taxon>Bacillati</taxon>
        <taxon>Actinomycetota</taxon>
        <taxon>Thermoleophilia</taxon>
        <taxon>Solirubrobacterales</taxon>
        <taxon>Solirubrobacteraceae</taxon>
        <taxon>environmental samples</taxon>
    </lineage>
</organism>
<name>A0A6J4S3H2_9ACTN</name>
<dbReference type="AlphaFoldDB" id="A0A6J4S3H2"/>
<feature type="non-terminal residue" evidence="2">
    <location>
        <position position="1"/>
    </location>
</feature>
<protein>
    <submittedName>
        <fullName evidence="2">Glyoxalase family protein</fullName>
    </submittedName>
</protein>
<feature type="compositionally biased region" description="Basic residues" evidence="1">
    <location>
        <begin position="53"/>
        <end position="67"/>
    </location>
</feature>
<feature type="non-terminal residue" evidence="2">
    <location>
        <position position="93"/>
    </location>
</feature>
<accession>A0A6J4S3H2</accession>
<sequence length="93" mass="10312">RRHRPRLPGRALPLRGRLPPPPRDEPLARRGRPARAARLARPARVRLPPAVGGRRRRGPRPPRRRGPRAAGVRRGGARARPVAQRGGARPARV</sequence>
<evidence type="ECO:0000313" key="2">
    <source>
        <dbReference type="EMBL" id="CAA9484385.1"/>
    </source>
</evidence>
<gene>
    <name evidence="2" type="ORF">AVDCRST_MAG30-993</name>
</gene>
<dbReference type="EMBL" id="CADCVS010000165">
    <property type="protein sequence ID" value="CAA9484385.1"/>
    <property type="molecule type" value="Genomic_DNA"/>
</dbReference>